<dbReference type="Proteomes" id="UP000002943">
    <property type="component" value="Unassembled WGS sequence"/>
</dbReference>
<dbReference type="RefSeq" id="WP_009599391.1">
    <property type="nucleotide sequence ID" value="NZ_AEIU01000003.1"/>
</dbReference>
<evidence type="ECO:0000256" key="2">
    <source>
        <dbReference type="ARBA" id="ARBA00022741"/>
    </source>
</evidence>
<sequence length="248" mass="27575">MSSQSLTQNKAPSAFSDKKSIANINSTDALAMIEHGSDITLSVTTPVGTTFRCKTQFVGVNSDNLILVDMPNIDHNDLEFFFKEGFWATIRAISTRGEGANLTFKSQLQHILHSPISCFTFSVPQSMKISTLRKEPRFETNLNAFETSQNKKINGQIRDISKQGCCFCIEPLNRSFLVGDRVTIMVQLPGGKPNKLPPLTGTVRNLKKNLHHYKYGIMFDKDGLASAKEILSKLKFNGTTLIVKELNS</sequence>
<dbReference type="SUPFAM" id="SSF141371">
    <property type="entry name" value="PilZ domain-like"/>
    <property type="match status" value="2"/>
</dbReference>
<evidence type="ECO:0000256" key="1">
    <source>
        <dbReference type="ARBA" id="ARBA00022636"/>
    </source>
</evidence>
<keyword evidence="1" id="KW-0973">c-di-GMP</keyword>
<keyword evidence="7" id="KW-1185">Reference proteome</keyword>
<dbReference type="Pfam" id="PF07238">
    <property type="entry name" value="PilZ"/>
    <property type="match status" value="1"/>
</dbReference>
<evidence type="ECO:0008006" key="8">
    <source>
        <dbReference type="Google" id="ProtNLM"/>
    </source>
</evidence>
<dbReference type="Gene3D" id="2.40.10.220">
    <property type="entry name" value="predicted glycosyltransferase like domains"/>
    <property type="match status" value="1"/>
</dbReference>
<dbReference type="OrthoDB" id="5586887at2"/>
<evidence type="ECO:0000259" key="5">
    <source>
        <dbReference type="Pfam" id="PF12945"/>
    </source>
</evidence>
<gene>
    <name evidence="6" type="ORF">VIBC2010_16169</name>
</gene>
<dbReference type="InterPro" id="IPR009875">
    <property type="entry name" value="PilZ_domain"/>
</dbReference>
<dbReference type="EMBL" id="AEIU01000003">
    <property type="protein sequence ID" value="EFP98465.1"/>
    <property type="molecule type" value="Genomic_DNA"/>
</dbReference>
<dbReference type="InterPro" id="IPR009926">
    <property type="entry name" value="T3SS_YcgR_PilZN"/>
</dbReference>
<evidence type="ECO:0000259" key="4">
    <source>
        <dbReference type="Pfam" id="PF07238"/>
    </source>
</evidence>
<dbReference type="eggNOG" id="COG5581">
    <property type="taxonomic scope" value="Bacteria"/>
</dbReference>
<evidence type="ECO:0000256" key="3">
    <source>
        <dbReference type="ARBA" id="ARBA00023143"/>
    </source>
</evidence>
<evidence type="ECO:0000313" key="7">
    <source>
        <dbReference type="Proteomes" id="UP000002943"/>
    </source>
</evidence>
<dbReference type="AlphaFoldDB" id="E3BEU8"/>
<evidence type="ECO:0000313" key="6">
    <source>
        <dbReference type="EMBL" id="EFP98465.1"/>
    </source>
</evidence>
<dbReference type="Pfam" id="PF12945">
    <property type="entry name" value="PilZNR"/>
    <property type="match status" value="1"/>
</dbReference>
<name>E3BEU8_9VIBR</name>
<feature type="domain" description="PilZ" evidence="4">
    <location>
        <begin position="132"/>
        <end position="228"/>
    </location>
</feature>
<proteinExistence type="predicted"/>
<organism evidence="6 7">
    <name type="scientific">Vibrio caribbeanicus ATCC BAA-2122</name>
    <dbReference type="NCBI Taxonomy" id="796620"/>
    <lineage>
        <taxon>Bacteria</taxon>
        <taxon>Pseudomonadati</taxon>
        <taxon>Pseudomonadota</taxon>
        <taxon>Gammaproteobacteria</taxon>
        <taxon>Vibrionales</taxon>
        <taxon>Vibrionaceae</taxon>
        <taxon>Vibrio</taxon>
    </lineage>
</organism>
<feature type="domain" description="Type III secretion system flagellar brake protein YcgR PilZN" evidence="5">
    <location>
        <begin position="35"/>
        <end position="124"/>
    </location>
</feature>
<comment type="caution">
    <text evidence="6">The sequence shown here is derived from an EMBL/GenBank/DDBJ whole genome shotgun (WGS) entry which is preliminary data.</text>
</comment>
<keyword evidence="2" id="KW-0547">Nucleotide-binding</keyword>
<keyword evidence="3" id="KW-0975">Bacterial flagellum</keyword>
<dbReference type="GO" id="GO:0035438">
    <property type="term" value="F:cyclic-di-GMP binding"/>
    <property type="evidence" value="ECO:0007669"/>
    <property type="project" value="InterPro"/>
</dbReference>
<dbReference type="Gene3D" id="2.30.110.10">
    <property type="entry name" value="Electron Transport, Fmn-binding Protein, Chain A"/>
    <property type="match status" value="1"/>
</dbReference>
<accession>E3BEU8</accession>
<protein>
    <recommendedName>
        <fullName evidence="8">Cation tolerance protein CutA</fullName>
    </recommendedName>
</protein>
<dbReference type="STRING" id="796620.VIBC2010_16169"/>
<dbReference type="InterPro" id="IPR012349">
    <property type="entry name" value="Split_barrel_FMN-bd"/>
</dbReference>
<reference evidence="6 7" key="1">
    <citation type="journal article" date="2012" name="Int. J. Syst. Evol. Microbiol.">
        <title>Vibrio caribbeanicus sp. nov., isolated from the marine sponge Scleritoderma cyanea.</title>
        <authorList>
            <person name="Hoffmann M."/>
            <person name="Monday S.R."/>
            <person name="Allard M.W."/>
            <person name="Strain E.A."/>
            <person name="Whittaker P."/>
            <person name="Naum M."/>
            <person name="McCarthy P.J."/>
            <person name="Lopez J.V."/>
            <person name="Fischer M."/>
            <person name="Brown E.W."/>
        </authorList>
    </citation>
    <scope>NUCLEOTIDE SEQUENCE [LARGE SCALE GENOMIC DNA]</scope>
    <source>
        <strain evidence="6 7">ATCC BAA-2122</strain>
    </source>
</reference>